<dbReference type="RefSeq" id="WP_189383638.1">
    <property type="nucleotide sequence ID" value="NZ_BAABFY010000002.1"/>
</dbReference>
<dbReference type="InterPro" id="IPR004045">
    <property type="entry name" value="Glutathione_S-Trfase_N"/>
</dbReference>
<dbReference type="PANTHER" id="PTHR42673">
    <property type="entry name" value="MALEYLACETOACETATE ISOMERASE"/>
    <property type="match status" value="1"/>
</dbReference>
<dbReference type="Proteomes" id="UP000608345">
    <property type="component" value="Unassembled WGS sequence"/>
</dbReference>
<dbReference type="NCBIfam" id="TIGR01262">
    <property type="entry name" value="maiA"/>
    <property type="match status" value="1"/>
</dbReference>
<reference evidence="4" key="1">
    <citation type="journal article" date="2014" name="Int. J. Syst. Evol. Microbiol.">
        <title>Complete genome sequence of Corynebacterium casei LMG S-19264T (=DSM 44701T), isolated from a smear-ripened cheese.</title>
        <authorList>
            <consortium name="US DOE Joint Genome Institute (JGI-PGF)"/>
            <person name="Walter F."/>
            <person name="Albersmeier A."/>
            <person name="Kalinowski J."/>
            <person name="Ruckert C."/>
        </authorList>
    </citation>
    <scope>NUCLEOTIDE SEQUENCE</scope>
    <source>
        <strain evidence="4">KCTC 23732</strain>
    </source>
</reference>
<evidence type="ECO:0000313" key="4">
    <source>
        <dbReference type="EMBL" id="GGW76461.1"/>
    </source>
</evidence>
<dbReference type="GO" id="GO:0004364">
    <property type="term" value="F:glutathione transferase activity"/>
    <property type="evidence" value="ECO:0007669"/>
    <property type="project" value="TreeGrafter"/>
</dbReference>
<dbReference type="InterPro" id="IPR010987">
    <property type="entry name" value="Glutathione-S-Trfase_C-like"/>
</dbReference>
<evidence type="ECO:0000259" key="2">
    <source>
        <dbReference type="PROSITE" id="PS50404"/>
    </source>
</evidence>
<dbReference type="CDD" id="cd03191">
    <property type="entry name" value="GST_C_Zeta"/>
    <property type="match status" value="1"/>
</dbReference>
<dbReference type="SUPFAM" id="SSF47616">
    <property type="entry name" value="GST C-terminal domain-like"/>
    <property type="match status" value="1"/>
</dbReference>
<dbReference type="InterPro" id="IPR034330">
    <property type="entry name" value="GST_Zeta_C"/>
</dbReference>
<dbReference type="InterPro" id="IPR036282">
    <property type="entry name" value="Glutathione-S-Trfase_C_sf"/>
</dbReference>
<feature type="domain" description="GST C-terminal" evidence="3">
    <location>
        <begin position="88"/>
        <end position="215"/>
    </location>
</feature>
<dbReference type="Gene3D" id="1.20.1050.10">
    <property type="match status" value="1"/>
</dbReference>
<dbReference type="SFLD" id="SFLDG00358">
    <property type="entry name" value="Main_(cytGST)"/>
    <property type="match status" value="1"/>
</dbReference>
<dbReference type="CDD" id="cd03042">
    <property type="entry name" value="GST_N_Zeta"/>
    <property type="match status" value="1"/>
</dbReference>
<dbReference type="Gene3D" id="3.40.30.10">
    <property type="entry name" value="Glutaredoxin"/>
    <property type="match status" value="1"/>
</dbReference>
<dbReference type="InterPro" id="IPR005955">
    <property type="entry name" value="GST_Zeta"/>
</dbReference>
<dbReference type="SUPFAM" id="SSF52833">
    <property type="entry name" value="Thioredoxin-like"/>
    <property type="match status" value="1"/>
</dbReference>
<organism evidence="4 5">
    <name type="scientific">Advenella faeciporci</name>
    <dbReference type="NCBI Taxonomy" id="797535"/>
    <lineage>
        <taxon>Bacteria</taxon>
        <taxon>Pseudomonadati</taxon>
        <taxon>Pseudomonadota</taxon>
        <taxon>Betaproteobacteria</taxon>
        <taxon>Burkholderiales</taxon>
        <taxon>Alcaligenaceae</taxon>
    </lineage>
</organism>
<proteinExistence type="inferred from homology"/>
<keyword evidence="4" id="KW-0413">Isomerase</keyword>
<dbReference type="InterPro" id="IPR040079">
    <property type="entry name" value="Glutathione_S-Trfase"/>
</dbReference>
<dbReference type="InterPro" id="IPR036249">
    <property type="entry name" value="Thioredoxin-like_sf"/>
</dbReference>
<evidence type="ECO:0000313" key="5">
    <source>
        <dbReference type="Proteomes" id="UP000608345"/>
    </source>
</evidence>
<gene>
    <name evidence="4" type="ORF">GCM10011450_02710</name>
</gene>
<dbReference type="Pfam" id="PF13417">
    <property type="entry name" value="GST_N_3"/>
    <property type="match status" value="1"/>
</dbReference>
<keyword evidence="5" id="KW-1185">Reference proteome</keyword>
<dbReference type="GO" id="GO:0006749">
    <property type="term" value="P:glutathione metabolic process"/>
    <property type="evidence" value="ECO:0007669"/>
    <property type="project" value="TreeGrafter"/>
</dbReference>
<accession>A0A918MWJ2</accession>
<evidence type="ECO:0000259" key="3">
    <source>
        <dbReference type="PROSITE" id="PS50405"/>
    </source>
</evidence>
<dbReference type="Pfam" id="PF13410">
    <property type="entry name" value="GST_C_2"/>
    <property type="match status" value="1"/>
</dbReference>
<dbReference type="FunFam" id="1.20.1050.10:FF:000017">
    <property type="entry name" value="Maleylacetoacetate isomerase"/>
    <property type="match status" value="1"/>
</dbReference>
<comment type="similarity">
    <text evidence="1">Belongs to the GST superfamily. Zeta family.</text>
</comment>
<evidence type="ECO:0000256" key="1">
    <source>
        <dbReference type="ARBA" id="ARBA00010007"/>
    </source>
</evidence>
<dbReference type="EMBL" id="BMYS01000001">
    <property type="protein sequence ID" value="GGW76461.1"/>
    <property type="molecule type" value="Genomic_DNA"/>
</dbReference>
<dbReference type="PROSITE" id="PS50405">
    <property type="entry name" value="GST_CTER"/>
    <property type="match status" value="1"/>
</dbReference>
<name>A0A918MWJ2_9BURK</name>
<dbReference type="PANTHER" id="PTHR42673:SF21">
    <property type="entry name" value="GLUTATHIONE S-TRANSFERASE YFCF"/>
    <property type="match status" value="1"/>
</dbReference>
<dbReference type="InterPro" id="IPR034333">
    <property type="entry name" value="GST_Zeta_N"/>
</dbReference>
<dbReference type="AlphaFoldDB" id="A0A918MWJ2"/>
<dbReference type="PROSITE" id="PS50404">
    <property type="entry name" value="GST_NTER"/>
    <property type="match status" value="1"/>
</dbReference>
<dbReference type="GO" id="GO:0016034">
    <property type="term" value="F:maleylacetoacetate isomerase activity"/>
    <property type="evidence" value="ECO:0007669"/>
    <property type="project" value="TreeGrafter"/>
</dbReference>
<dbReference type="GO" id="GO:0006559">
    <property type="term" value="P:L-phenylalanine catabolic process"/>
    <property type="evidence" value="ECO:0007669"/>
    <property type="project" value="TreeGrafter"/>
</dbReference>
<protein>
    <submittedName>
        <fullName evidence="4">Maleylacetoacetate isomerase</fullName>
    </submittedName>
</protein>
<comment type="caution">
    <text evidence="4">The sequence shown here is derived from an EMBL/GenBank/DDBJ whole genome shotgun (WGS) entry which is preliminary data.</text>
</comment>
<feature type="domain" description="GST N-terminal" evidence="2">
    <location>
        <begin position="1"/>
        <end position="82"/>
    </location>
</feature>
<dbReference type="GO" id="GO:0005737">
    <property type="term" value="C:cytoplasm"/>
    <property type="evidence" value="ECO:0007669"/>
    <property type="project" value="InterPro"/>
</dbReference>
<reference evidence="4" key="2">
    <citation type="submission" date="2020-09" db="EMBL/GenBank/DDBJ databases">
        <authorList>
            <person name="Sun Q."/>
            <person name="Kim S."/>
        </authorList>
    </citation>
    <scope>NUCLEOTIDE SEQUENCE</scope>
    <source>
        <strain evidence="4">KCTC 23732</strain>
    </source>
</reference>
<dbReference type="SFLD" id="SFLDS00019">
    <property type="entry name" value="Glutathione_Transferase_(cytos"/>
    <property type="match status" value="1"/>
</dbReference>
<sequence>MKLYGYYRSSAAYRVRIALNLKGLEYESVPVHLLKDGGQQLSHTYRELNPTALVPTFTDDNVSIGQSLAIIEYLEEAYPGTFPLLPDTYAARARVRSLAQFIACDIHPLNNLRVLKYLTRNLGVSDEAKNEWYLHWVREGFDSLEKILASSSQTGKFCHGDTPTLADICLVPQVANARRFNLDLTPYPSIVRIDAACNKEEAFIKAAPANQADAE</sequence>